<evidence type="ECO:0000313" key="1">
    <source>
        <dbReference type="EMBL" id="GMR49232.1"/>
    </source>
</evidence>
<keyword evidence="2" id="KW-1185">Reference proteome</keyword>
<feature type="non-terminal residue" evidence="1">
    <location>
        <position position="120"/>
    </location>
</feature>
<protein>
    <submittedName>
        <fullName evidence="1">Uncharacterized protein</fullName>
    </submittedName>
</protein>
<sequence length="120" mass="13267">VPCTETAPLDLTCPDNVKCEEMVSRNGLKVRITISFLMPNTYVEAENKGDKEPEVKCSTTEFTLYHLEGTDWNKVTELKCNKLGKWNVKMKPDGPTKELGKGARIVCANASIIPTTTPPP</sequence>
<accession>A0AAN5CRI2</accession>
<proteinExistence type="predicted"/>
<name>A0AAN5CRI2_9BILA</name>
<feature type="non-terminal residue" evidence="1">
    <location>
        <position position="1"/>
    </location>
</feature>
<dbReference type="AlphaFoldDB" id="A0AAN5CRI2"/>
<gene>
    <name evidence="1" type="ORF">PMAYCL1PPCAC_19427</name>
</gene>
<reference evidence="2" key="1">
    <citation type="submission" date="2022-10" db="EMBL/GenBank/DDBJ databases">
        <title>Genome assembly of Pristionchus species.</title>
        <authorList>
            <person name="Yoshida K."/>
            <person name="Sommer R.J."/>
        </authorList>
    </citation>
    <scope>NUCLEOTIDE SEQUENCE [LARGE SCALE GENOMIC DNA]</scope>
    <source>
        <strain evidence="2">RS5460</strain>
    </source>
</reference>
<dbReference type="EMBL" id="BTRK01000004">
    <property type="protein sequence ID" value="GMR49232.1"/>
    <property type="molecule type" value="Genomic_DNA"/>
</dbReference>
<comment type="caution">
    <text evidence="1">The sequence shown here is derived from an EMBL/GenBank/DDBJ whole genome shotgun (WGS) entry which is preliminary data.</text>
</comment>
<organism evidence="1 2">
    <name type="scientific">Pristionchus mayeri</name>
    <dbReference type="NCBI Taxonomy" id="1317129"/>
    <lineage>
        <taxon>Eukaryota</taxon>
        <taxon>Metazoa</taxon>
        <taxon>Ecdysozoa</taxon>
        <taxon>Nematoda</taxon>
        <taxon>Chromadorea</taxon>
        <taxon>Rhabditida</taxon>
        <taxon>Rhabditina</taxon>
        <taxon>Diplogasteromorpha</taxon>
        <taxon>Diplogasteroidea</taxon>
        <taxon>Neodiplogasteridae</taxon>
        <taxon>Pristionchus</taxon>
    </lineage>
</organism>
<dbReference type="Proteomes" id="UP001328107">
    <property type="component" value="Unassembled WGS sequence"/>
</dbReference>
<evidence type="ECO:0000313" key="2">
    <source>
        <dbReference type="Proteomes" id="UP001328107"/>
    </source>
</evidence>